<protein>
    <submittedName>
        <fullName evidence="2">Uncharacterized protein</fullName>
    </submittedName>
</protein>
<dbReference type="EMBL" id="CP030118">
    <property type="protein sequence ID" value="QDL11260.1"/>
    <property type="molecule type" value="Genomic_DNA"/>
</dbReference>
<reference evidence="2 3" key="1">
    <citation type="submission" date="2018-06" db="EMBL/GenBank/DDBJ databases">
        <title>Comparative genomics of Brasilonema spp. strains.</title>
        <authorList>
            <person name="Alvarenga D.O."/>
            <person name="Fiore M.F."/>
            <person name="Varani A.M."/>
        </authorList>
    </citation>
    <scope>NUCLEOTIDE SEQUENCE [LARGE SCALE GENOMIC DNA]</scope>
    <source>
        <strain evidence="2 3">CENA114</strain>
    </source>
</reference>
<dbReference type="AlphaFoldDB" id="A0A856MME3"/>
<organism evidence="2 3">
    <name type="scientific">Brasilonema sennae CENA114</name>
    <dbReference type="NCBI Taxonomy" id="415709"/>
    <lineage>
        <taxon>Bacteria</taxon>
        <taxon>Bacillati</taxon>
        <taxon>Cyanobacteriota</taxon>
        <taxon>Cyanophyceae</taxon>
        <taxon>Nostocales</taxon>
        <taxon>Scytonemataceae</taxon>
        <taxon>Brasilonema</taxon>
        <taxon>Bromeliae group (in: Brasilonema)</taxon>
    </lineage>
</organism>
<dbReference type="RefSeq" id="WP_169266701.1">
    <property type="nucleotide sequence ID" value="NZ_CAWOXK010000001.1"/>
</dbReference>
<name>A0A856MME3_9CYAN</name>
<proteinExistence type="predicted"/>
<feature type="compositionally biased region" description="Basic and acidic residues" evidence="1">
    <location>
        <begin position="36"/>
        <end position="48"/>
    </location>
</feature>
<feature type="compositionally biased region" description="Polar residues" evidence="1">
    <location>
        <begin position="24"/>
        <end position="35"/>
    </location>
</feature>
<gene>
    <name evidence="2" type="ORF">DP114_28210</name>
</gene>
<accession>A0A856MME3</accession>
<keyword evidence="3" id="KW-1185">Reference proteome</keyword>
<dbReference type="KEGG" id="bsen:DP114_28210"/>
<evidence type="ECO:0000256" key="1">
    <source>
        <dbReference type="SAM" id="MobiDB-lite"/>
    </source>
</evidence>
<sequence length="150" mass="16915">MTQLCVTFTTFSSNVVPPEEPLSKPQTDISTSTSAKEIEENPHAEPSKAAEIATVPHWLVVAKNRRVNRDWELLLSRAPENATRCYEDLSTAPMTRKPGRVFPLKGKRYKGAWEYEVTKGDRGFYVPDAQQQKVVVYYAGEHPKNAPLPE</sequence>
<evidence type="ECO:0000313" key="3">
    <source>
        <dbReference type="Proteomes" id="UP000503129"/>
    </source>
</evidence>
<evidence type="ECO:0000313" key="2">
    <source>
        <dbReference type="EMBL" id="QDL11260.1"/>
    </source>
</evidence>
<dbReference type="Proteomes" id="UP000503129">
    <property type="component" value="Chromosome"/>
</dbReference>
<feature type="region of interest" description="Disordered" evidence="1">
    <location>
        <begin position="16"/>
        <end position="48"/>
    </location>
</feature>